<evidence type="ECO:0000259" key="3">
    <source>
        <dbReference type="PROSITE" id="PS50043"/>
    </source>
</evidence>
<dbReference type="Gene3D" id="1.10.10.10">
    <property type="entry name" value="Winged helix-like DNA-binding domain superfamily/Winged helix DNA-binding domain"/>
    <property type="match status" value="1"/>
</dbReference>
<organism evidence="5 6">
    <name type="scientific">Methyloglobulus morosus KoM1</name>
    <dbReference type="NCBI Taxonomy" id="1116472"/>
    <lineage>
        <taxon>Bacteria</taxon>
        <taxon>Pseudomonadati</taxon>
        <taxon>Pseudomonadota</taxon>
        <taxon>Gammaproteobacteria</taxon>
        <taxon>Methylococcales</taxon>
        <taxon>Methylococcaceae</taxon>
        <taxon>Methyloglobulus</taxon>
    </lineage>
</organism>
<dbReference type="InterPro" id="IPR000792">
    <property type="entry name" value="Tscrpt_reg_LuxR_C"/>
</dbReference>
<dbReference type="GO" id="GO:0006355">
    <property type="term" value="P:regulation of DNA-templated transcription"/>
    <property type="evidence" value="ECO:0007669"/>
    <property type="project" value="InterPro"/>
</dbReference>
<dbReference type="PATRIC" id="fig|1116472.3.peg.3949"/>
<keyword evidence="6" id="KW-1185">Reference proteome</keyword>
<dbReference type="SUPFAM" id="SSF52172">
    <property type="entry name" value="CheY-like"/>
    <property type="match status" value="1"/>
</dbReference>
<dbReference type="eggNOG" id="COG2197">
    <property type="taxonomic scope" value="Bacteria"/>
</dbReference>
<evidence type="ECO:0000256" key="2">
    <source>
        <dbReference type="PROSITE-ProRule" id="PRU00169"/>
    </source>
</evidence>
<name>V5BG51_9GAMM</name>
<evidence type="ECO:0000259" key="4">
    <source>
        <dbReference type="PROSITE" id="PS50110"/>
    </source>
</evidence>
<dbReference type="EMBL" id="AYLO01000162">
    <property type="protein sequence ID" value="ESS66719.1"/>
    <property type="molecule type" value="Genomic_DNA"/>
</dbReference>
<comment type="caution">
    <text evidence="5">The sequence shown here is derived from an EMBL/GenBank/DDBJ whole genome shotgun (WGS) entry which is preliminary data.</text>
</comment>
<accession>V5BG51</accession>
<evidence type="ECO:0000313" key="6">
    <source>
        <dbReference type="Proteomes" id="UP000017842"/>
    </source>
</evidence>
<dbReference type="Gene3D" id="3.40.50.2300">
    <property type="match status" value="1"/>
</dbReference>
<dbReference type="GO" id="GO:0003677">
    <property type="term" value="F:DNA binding"/>
    <property type="evidence" value="ECO:0007669"/>
    <property type="project" value="UniProtKB-KW"/>
</dbReference>
<dbReference type="InterPro" id="IPR036388">
    <property type="entry name" value="WH-like_DNA-bd_sf"/>
</dbReference>
<dbReference type="RefSeq" id="WP_023496545.1">
    <property type="nucleotide sequence ID" value="NZ_AYLO01000162.1"/>
</dbReference>
<gene>
    <name evidence="5" type="ORF">MGMO_177c00100</name>
</gene>
<dbReference type="PANTHER" id="PTHR43214:SF38">
    <property type="entry name" value="NITRATE_NITRITE RESPONSE REGULATOR PROTEIN NARL"/>
    <property type="match status" value="1"/>
</dbReference>
<evidence type="ECO:0000256" key="1">
    <source>
        <dbReference type="ARBA" id="ARBA00023125"/>
    </source>
</evidence>
<dbReference type="InterPro" id="IPR039420">
    <property type="entry name" value="WalR-like"/>
</dbReference>
<dbReference type="InterPro" id="IPR001789">
    <property type="entry name" value="Sig_transdc_resp-reg_receiver"/>
</dbReference>
<dbReference type="InterPro" id="IPR011006">
    <property type="entry name" value="CheY-like_superfamily"/>
</dbReference>
<dbReference type="PANTHER" id="PTHR43214">
    <property type="entry name" value="TWO-COMPONENT RESPONSE REGULATOR"/>
    <property type="match status" value="1"/>
</dbReference>
<dbReference type="PROSITE" id="PS00622">
    <property type="entry name" value="HTH_LUXR_1"/>
    <property type="match status" value="1"/>
</dbReference>
<dbReference type="SMART" id="SM00421">
    <property type="entry name" value="HTH_LUXR"/>
    <property type="match status" value="1"/>
</dbReference>
<comment type="caution">
    <text evidence="2">Lacks conserved residue(s) required for the propagation of feature annotation.</text>
</comment>
<dbReference type="Pfam" id="PF00196">
    <property type="entry name" value="GerE"/>
    <property type="match status" value="1"/>
</dbReference>
<dbReference type="GO" id="GO:0000160">
    <property type="term" value="P:phosphorelay signal transduction system"/>
    <property type="evidence" value="ECO:0007669"/>
    <property type="project" value="InterPro"/>
</dbReference>
<dbReference type="PRINTS" id="PR00038">
    <property type="entry name" value="HTHLUXR"/>
</dbReference>
<evidence type="ECO:0000313" key="5">
    <source>
        <dbReference type="EMBL" id="ESS66719.1"/>
    </source>
</evidence>
<proteinExistence type="predicted"/>
<protein>
    <submittedName>
        <fullName evidence="5">Two component transcriptional regulator, LuxR family</fullName>
    </submittedName>
</protein>
<feature type="domain" description="Response regulatory" evidence="4">
    <location>
        <begin position="15"/>
        <end position="130"/>
    </location>
</feature>
<feature type="domain" description="HTH luxR-type" evidence="3">
    <location>
        <begin position="158"/>
        <end position="223"/>
    </location>
</feature>
<keyword evidence="1" id="KW-0238">DNA-binding</keyword>
<sequence>MSVKNKNSKKNPPKSVVLVDDKVLYREALAGHLSKHCLNVIGAFGFHELASDPLNVLQPDIVLGSPNLNDEGDIQPILSLIKASKECPVLLISPPYCSKLVSELIHAGIAGIVLKTQPFNILLKAIERVISNELWFDRALITSVLKNSSYPGQFMVNQHHGLGSLSKREREVANLVAKGFNTASISKKLNICEKTVQNHIYSIYGKLGVKDRLELARFVSDNGKA</sequence>
<dbReference type="InterPro" id="IPR016032">
    <property type="entry name" value="Sig_transdc_resp-reg_C-effctor"/>
</dbReference>
<dbReference type="PROSITE" id="PS50110">
    <property type="entry name" value="RESPONSE_REGULATORY"/>
    <property type="match status" value="1"/>
</dbReference>
<dbReference type="PROSITE" id="PS50043">
    <property type="entry name" value="HTH_LUXR_2"/>
    <property type="match status" value="1"/>
</dbReference>
<dbReference type="AlphaFoldDB" id="V5BG51"/>
<dbReference type="Proteomes" id="UP000017842">
    <property type="component" value="Unassembled WGS sequence"/>
</dbReference>
<dbReference type="STRING" id="1116472.MGMO_177c00100"/>
<reference evidence="5 6" key="1">
    <citation type="journal article" date="2013" name="Genome Announc.">
        <title>Draft Genome Sequence of the Methanotrophic Gammaproteobacterium Methyloglobulus morosus DSM 22980 Strain KoM1.</title>
        <authorList>
            <person name="Poehlein A."/>
            <person name="Deutzmann J.S."/>
            <person name="Daniel R."/>
            <person name="Simeonova D.D."/>
        </authorList>
    </citation>
    <scope>NUCLEOTIDE SEQUENCE [LARGE SCALE GENOMIC DNA]</scope>
    <source>
        <strain evidence="5 6">KoM1</strain>
    </source>
</reference>
<dbReference type="SUPFAM" id="SSF46894">
    <property type="entry name" value="C-terminal effector domain of the bipartite response regulators"/>
    <property type="match status" value="1"/>
</dbReference>
<dbReference type="CDD" id="cd06170">
    <property type="entry name" value="LuxR_C_like"/>
    <property type="match status" value="1"/>
</dbReference>